<sequence length="312" mass="33083">MVRRNGRRRRVGVVIAALAAVLIAAMAAPQRFPDVWGLALPFEAILPWLGVPVALLLIAALARRAWLGILVTLAAVAVWSFVFVPRIMPLDPPAASADVASVSVLSQNLQGAAGDAVAAAEAAAERAPDLLALQEIDADSRDQVDATLAAAYPFTARASTVGLWSAYEIIEAEPLDLGLGWKRALRAVVATPGGDTTVYVVHAASARLQGHEQRDQMLAELTELIRADGSPRIIALGDFNAGSDDRSFTPLSEVLVEPRQTAGGFGFTWPAAFPVVRLDHVLERGFDPRDVATVRIGESDHLAITAELSPTP</sequence>
<feature type="transmembrane region" description="Helical" evidence="1">
    <location>
        <begin position="37"/>
        <end position="58"/>
    </location>
</feature>
<evidence type="ECO:0000259" key="2">
    <source>
        <dbReference type="Pfam" id="PF03372"/>
    </source>
</evidence>
<dbReference type="RefSeq" id="WP_130454326.1">
    <property type="nucleotide sequence ID" value="NZ_QYAG01000001.1"/>
</dbReference>
<dbReference type="InterPro" id="IPR005135">
    <property type="entry name" value="Endo/exonuclease/phosphatase"/>
</dbReference>
<dbReference type="Proteomes" id="UP000291832">
    <property type="component" value="Unassembled WGS sequence"/>
</dbReference>
<keyword evidence="1" id="KW-0472">Membrane</keyword>
<proteinExistence type="predicted"/>
<gene>
    <name evidence="3" type="ORF">EV139_2160</name>
</gene>
<evidence type="ECO:0000256" key="1">
    <source>
        <dbReference type="SAM" id="Phobius"/>
    </source>
</evidence>
<feature type="transmembrane region" description="Helical" evidence="1">
    <location>
        <begin position="65"/>
        <end position="84"/>
    </location>
</feature>
<accession>A0A4Q7TWR2</accession>
<comment type="caution">
    <text evidence="3">The sequence shown here is derived from an EMBL/GenBank/DDBJ whole genome shotgun (WGS) entry which is preliminary data.</text>
</comment>
<organism evidence="3 4">
    <name type="scientific">Leucobacter luti</name>
    <dbReference type="NCBI Taxonomy" id="340320"/>
    <lineage>
        <taxon>Bacteria</taxon>
        <taxon>Bacillati</taxon>
        <taxon>Actinomycetota</taxon>
        <taxon>Actinomycetes</taxon>
        <taxon>Micrococcales</taxon>
        <taxon>Microbacteriaceae</taxon>
        <taxon>Leucobacter</taxon>
    </lineage>
</organism>
<keyword evidence="4" id="KW-1185">Reference proteome</keyword>
<dbReference type="Pfam" id="PF03372">
    <property type="entry name" value="Exo_endo_phos"/>
    <property type="match status" value="1"/>
</dbReference>
<dbReference type="OrthoDB" id="4316587at2"/>
<dbReference type="GO" id="GO:0003824">
    <property type="term" value="F:catalytic activity"/>
    <property type="evidence" value="ECO:0007669"/>
    <property type="project" value="InterPro"/>
</dbReference>
<feature type="domain" description="Endonuclease/exonuclease/phosphatase" evidence="2">
    <location>
        <begin position="105"/>
        <end position="301"/>
    </location>
</feature>
<keyword evidence="1" id="KW-0812">Transmembrane</keyword>
<evidence type="ECO:0000313" key="4">
    <source>
        <dbReference type="Proteomes" id="UP000291832"/>
    </source>
</evidence>
<dbReference type="SUPFAM" id="SSF56219">
    <property type="entry name" value="DNase I-like"/>
    <property type="match status" value="1"/>
</dbReference>
<evidence type="ECO:0000313" key="3">
    <source>
        <dbReference type="EMBL" id="RZT64737.1"/>
    </source>
</evidence>
<dbReference type="EMBL" id="SHKI01000005">
    <property type="protein sequence ID" value="RZT64737.1"/>
    <property type="molecule type" value="Genomic_DNA"/>
</dbReference>
<protein>
    <submittedName>
        <fullName evidence="3">Vancomycin resistance protein VanJ</fullName>
    </submittedName>
</protein>
<reference evidence="3 4" key="1">
    <citation type="journal article" date="2015" name="Stand. Genomic Sci.">
        <title>Genomic Encyclopedia of Bacterial and Archaeal Type Strains, Phase III: the genomes of soil and plant-associated and newly described type strains.</title>
        <authorList>
            <person name="Whitman W.B."/>
            <person name="Woyke T."/>
            <person name="Klenk H.P."/>
            <person name="Zhou Y."/>
            <person name="Lilburn T.G."/>
            <person name="Beck B.J."/>
            <person name="De Vos P."/>
            <person name="Vandamme P."/>
            <person name="Eisen J.A."/>
            <person name="Garrity G."/>
            <person name="Hugenholtz P."/>
            <person name="Kyrpides N.C."/>
        </authorList>
    </citation>
    <scope>NUCLEOTIDE SEQUENCE [LARGE SCALE GENOMIC DNA]</scope>
    <source>
        <strain evidence="3 4">RF6</strain>
    </source>
</reference>
<dbReference type="Gene3D" id="3.60.10.10">
    <property type="entry name" value="Endonuclease/exonuclease/phosphatase"/>
    <property type="match status" value="1"/>
</dbReference>
<dbReference type="AlphaFoldDB" id="A0A4Q7TWR2"/>
<keyword evidence="1" id="KW-1133">Transmembrane helix</keyword>
<name>A0A4Q7TWR2_9MICO</name>
<dbReference type="InterPro" id="IPR036691">
    <property type="entry name" value="Endo/exonu/phosph_ase_sf"/>
</dbReference>